<gene>
    <name evidence="1" type="ORF">FHS48_002315</name>
</gene>
<accession>A0A7X0DME1</accession>
<keyword evidence="2" id="KW-1185">Reference proteome</keyword>
<proteinExistence type="predicted"/>
<organism evidence="1 2">
    <name type="scientific">Novispirillum itersonii</name>
    <name type="common">Aquaspirillum itersonii</name>
    <dbReference type="NCBI Taxonomy" id="189"/>
    <lineage>
        <taxon>Bacteria</taxon>
        <taxon>Pseudomonadati</taxon>
        <taxon>Pseudomonadota</taxon>
        <taxon>Alphaproteobacteria</taxon>
        <taxon>Rhodospirillales</taxon>
        <taxon>Novispirillaceae</taxon>
        <taxon>Novispirillum</taxon>
    </lineage>
</organism>
<comment type="caution">
    <text evidence="1">The sequence shown here is derived from an EMBL/GenBank/DDBJ whole genome shotgun (WGS) entry which is preliminary data.</text>
</comment>
<reference evidence="1 2" key="1">
    <citation type="submission" date="2020-08" db="EMBL/GenBank/DDBJ databases">
        <title>Genomic Encyclopedia of Type Strains, Phase IV (KMG-IV): sequencing the most valuable type-strain genomes for metagenomic binning, comparative biology and taxonomic classification.</title>
        <authorList>
            <person name="Goeker M."/>
        </authorList>
    </citation>
    <scope>NUCLEOTIDE SEQUENCE [LARGE SCALE GENOMIC DNA]</scope>
    <source>
        <strain evidence="1 2">DSM 11590</strain>
    </source>
</reference>
<dbReference type="Proteomes" id="UP000544872">
    <property type="component" value="Unassembled WGS sequence"/>
</dbReference>
<dbReference type="GO" id="GO:0046914">
    <property type="term" value="F:transition metal ion binding"/>
    <property type="evidence" value="ECO:0007669"/>
    <property type="project" value="InterPro"/>
</dbReference>
<dbReference type="SUPFAM" id="SSF56209">
    <property type="entry name" value="Nitrile hydratase alpha chain"/>
    <property type="match status" value="1"/>
</dbReference>
<name>A0A7X0DME1_NOVIT</name>
<dbReference type="InterPro" id="IPR036648">
    <property type="entry name" value="CN_Hdrase_a/SCN_Hdrase_g_sf"/>
</dbReference>
<protein>
    <recommendedName>
        <fullName evidence="3">NHLP leader peptide family natural product</fullName>
    </recommendedName>
</protein>
<dbReference type="AlphaFoldDB" id="A0A7X0DME1"/>
<sequence length="109" mass="11742">MMTETVDPIAKARAAAVQTLLDRADSDATFRALLLSDPRAAVVQVFGTDPLPGVTYRVVEEQAGEVAIVLPRRLDEGELPDTLLDLASGGTLFSAFIEYRNGRPARKGE</sequence>
<evidence type="ECO:0008006" key="3">
    <source>
        <dbReference type="Google" id="ProtNLM"/>
    </source>
</evidence>
<evidence type="ECO:0000313" key="2">
    <source>
        <dbReference type="Proteomes" id="UP000544872"/>
    </source>
</evidence>
<evidence type="ECO:0000313" key="1">
    <source>
        <dbReference type="EMBL" id="MBB6210885.1"/>
    </source>
</evidence>
<dbReference type="GO" id="GO:0003824">
    <property type="term" value="F:catalytic activity"/>
    <property type="evidence" value="ECO:0007669"/>
    <property type="project" value="InterPro"/>
</dbReference>
<dbReference type="EMBL" id="JACIIX010000008">
    <property type="protein sequence ID" value="MBB6210885.1"/>
    <property type="molecule type" value="Genomic_DNA"/>
</dbReference>
<dbReference type="Gene3D" id="3.90.330.10">
    <property type="entry name" value="Nitrile hydratase alpha /Thiocyanate hydrolase gamma"/>
    <property type="match status" value="1"/>
</dbReference>